<sequence>MLHSRGASEWAARALLIFVTLVWGATFTLTKESLSVLPVYAFLSLRFGVASITTLGLAIAAPRGSSAWKDARTWVVGALAGVPLAASFLLQTEGLRTITPGLSGFLTGLNVAMVPVLASAMTKRRPDARTWWGAALACTGLLLMCAGMPLSGRTQGIVETMLCAACIAMQIVAVDRWAKGLDAFAVAAVEVWITAVMTFAAACVAGQWTSLADAHAWVQPVTCMAVLVNGLLGTAFALWAQNWAQKRLSSAQTAITFALEPVFAAAIGWMSLGEAMTWPEMIGGLLIVGSMAVAPA</sequence>
<feature type="transmembrane region" description="Helical" evidence="7">
    <location>
        <begin position="186"/>
        <end position="208"/>
    </location>
</feature>
<organism evidence="9 10">
    <name type="scientific">Alicyclobacillus mali</name>
    <name type="common">ex Roth et al. 2021</name>
    <dbReference type="NCBI Taxonomy" id="1123961"/>
    <lineage>
        <taxon>Bacteria</taxon>
        <taxon>Bacillati</taxon>
        <taxon>Bacillota</taxon>
        <taxon>Bacilli</taxon>
        <taxon>Bacillales</taxon>
        <taxon>Alicyclobacillaceae</taxon>
        <taxon>Alicyclobacillus</taxon>
    </lineage>
</organism>
<feature type="domain" description="EamA" evidence="8">
    <location>
        <begin position="156"/>
        <end position="293"/>
    </location>
</feature>
<keyword evidence="6 7" id="KW-0472">Membrane</keyword>
<feature type="transmembrane region" description="Helical" evidence="7">
    <location>
        <begin position="12"/>
        <end position="30"/>
    </location>
</feature>
<feature type="domain" description="EamA" evidence="8">
    <location>
        <begin position="15"/>
        <end position="144"/>
    </location>
</feature>
<accession>A0ABS0F282</accession>
<dbReference type="Proteomes" id="UP000642910">
    <property type="component" value="Unassembled WGS sequence"/>
</dbReference>
<keyword evidence="3" id="KW-1003">Cell membrane</keyword>
<protein>
    <submittedName>
        <fullName evidence="9">DMT family transporter</fullName>
    </submittedName>
</protein>
<keyword evidence="5 7" id="KW-1133">Transmembrane helix</keyword>
<evidence type="ECO:0000256" key="4">
    <source>
        <dbReference type="ARBA" id="ARBA00022692"/>
    </source>
</evidence>
<feature type="transmembrane region" description="Helical" evidence="7">
    <location>
        <begin position="214"/>
        <end position="239"/>
    </location>
</feature>
<evidence type="ECO:0000256" key="6">
    <source>
        <dbReference type="ARBA" id="ARBA00023136"/>
    </source>
</evidence>
<feature type="transmembrane region" description="Helical" evidence="7">
    <location>
        <begin position="98"/>
        <end position="118"/>
    </location>
</feature>
<dbReference type="SUPFAM" id="SSF103481">
    <property type="entry name" value="Multidrug resistance efflux transporter EmrE"/>
    <property type="match status" value="2"/>
</dbReference>
<gene>
    <name evidence="9" type="ORF">IW967_05880</name>
</gene>
<comment type="similarity">
    <text evidence="2">Belongs to the EamA transporter family.</text>
</comment>
<dbReference type="EMBL" id="JADPKZ010000036">
    <property type="protein sequence ID" value="MBF8377402.1"/>
    <property type="molecule type" value="Genomic_DNA"/>
</dbReference>
<dbReference type="InterPro" id="IPR000620">
    <property type="entry name" value="EamA_dom"/>
</dbReference>
<evidence type="ECO:0000313" key="10">
    <source>
        <dbReference type="Proteomes" id="UP000642910"/>
    </source>
</evidence>
<comment type="subcellular location">
    <subcellularLocation>
        <location evidence="1">Cell membrane</location>
        <topology evidence="1">Multi-pass membrane protein</topology>
    </subcellularLocation>
</comment>
<dbReference type="PANTHER" id="PTHR42920">
    <property type="entry name" value="OS03G0707200 PROTEIN-RELATED"/>
    <property type="match status" value="1"/>
</dbReference>
<dbReference type="InterPro" id="IPR051258">
    <property type="entry name" value="Diverse_Substrate_Transporter"/>
</dbReference>
<feature type="transmembrane region" description="Helical" evidence="7">
    <location>
        <begin position="156"/>
        <end position="174"/>
    </location>
</feature>
<comment type="caution">
    <text evidence="9">The sequence shown here is derived from an EMBL/GenBank/DDBJ whole genome shotgun (WGS) entry which is preliminary data.</text>
</comment>
<keyword evidence="10" id="KW-1185">Reference proteome</keyword>
<dbReference type="InterPro" id="IPR037185">
    <property type="entry name" value="EmrE-like"/>
</dbReference>
<feature type="transmembrane region" description="Helical" evidence="7">
    <location>
        <begin position="73"/>
        <end position="92"/>
    </location>
</feature>
<evidence type="ECO:0000313" key="9">
    <source>
        <dbReference type="EMBL" id="MBF8377402.1"/>
    </source>
</evidence>
<dbReference type="PANTHER" id="PTHR42920:SF5">
    <property type="entry name" value="EAMA DOMAIN-CONTAINING PROTEIN"/>
    <property type="match status" value="1"/>
</dbReference>
<feature type="transmembrane region" description="Helical" evidence="7">
    <location>
        <begin position="251"/>
        <end position="270"/>
    </location>
</feature>
<reference evidence="9 10" key="1">
    <citation type="submission" date="2020-11" db="EMBL/GenBank/DDBJ databases">
        <title>Genomic insight of Alicyclobacillus mali FL 18 reveals a new arsenic-resistant strain, with potential in environmental biotechnology.</title>
        <authorList>
            <person name="Fiorentino G."/>
            <person name="Gallo G."/>
            <person name="Aulitto M."/>
        </authorList>
    </citation>
    <scope>NUCLEOTIDE SEQUENCE [LARGE SCALE GENOMIC DNA]</scope>
    <source>
        <strain evidence="9 10">FL 18</strain>
    </source>
</reference>
<feature type="transmembrane region" description="Helical" evidence="7">
    <location>
        <begin position="130"/>
        <end position="150"/>
    </location>
</feature>
<dbReference type="RefSeq" id="WP_195867372.1">
    <property type="nucleotide sequence ID" value="NZ_JADPKZ010000036.1"/>
</dbReference>
<evidence type="ECO:0000256" key="3">
    <source>
        <dbReference type="ARBA" id="ARBA00022475"/>
    </source>
</evidence>
<evidence type="ECO:0000256" key="7">
    <source>
        <dbReference type="SAM" id="Phobius"/>
    </source>
</evidence>
<evidence type="ECO:0000256" key="5">
    <source>
        <dbReference type="ARBA" id="ARBA00022989"/>
    </source>
</evidence>
<evidence type="ECO:0000259" key="8">
    <source>
        <dbReference type="Pfam" id="PF00892"/>
    </source>
</evidence>
<dbReference type="Pfam" id="PF00892">
    <property type="entry name" value="EamA"/>
    <property type="match status" value="2"/>
</dbReference>
<evidence type="ECO:0000256" key="2">
    <source>
        <dbReference type="ARBA" id="ARBA00007362"/>
    </source>
</evidence>
<evidence type="ECO:0000256" key="1">
    <source>
        <dbReference type="ARBA" id="ARBA00004651"/>
    </source>
</evidence>
<proteinExistence type="inferred from homology"/>
<feature type="transmembrane region" description="Helical" evidence="7">
    <location>
        <begin position="36"/>
        <end position="61"/>
    </location>
</feature>
<name>A0ABS0F282_9BACL</name>
<keyword evidence="4 7" id="KW-0812">Transmembrane</keyword>